<sequence length="112" mass="12658">MTPPMNGAESLFTANGDTHIRIRRNFANAFSDKALREQSKIIEGYIELLLQRLRRETAKSLSGEVDLAKFFGCLSLDVYADLMFGESFHGLEGDNEHSWILGFFLGAKFGFY</sequence>
<organism evidence="3 4">
    <name type="scientific">Sclerotinia nivalis</name>
    <dbReference type="NCBI Taxonomy" id="352851"/>
    <lineage>
        <taxon>Eukaryota</taxon>
        <taxon>Fungi</taxon>
        <taxon>Dikarya</taxon>
        <taxon>Ascomycota</taxon>
        <taxon>Pezizomycotina</taxon>
        <taxon>Leotiomycetes</taxon>
        <taxon>Helotiales</taxon>
        <taxon>Sclerotiniaceae</taxon>
        <taxon>Sclerotinia</taxon>
    </lineage>
</organism>
<evidence type="ECO:0000256" key="1">
    <source>
        <dbReference type="ARBA" id="ARBA00010617"/>
    </source>
</evidence>
<name>A0A9X0DNR4_9HELO</name>
<dbReference type="Pfam" id="PF00067">
    <property type="entry name" value="p450"/>
    <property type="match status" value="1"/>
</dbReference>
<dbReference type="Gene3D" id="1.10.630.10">
    <property type="entry name" value="Cytochrome P450"/>
    <property type="match status" value="1"/>
</dbReference>
<dbReference type="PANTHER" id="PTHR24305:SF166">
    <property type="entry name" value="CYTOCHROME P450 12A4, MITOCHONDRIAL-RELATED"/>
    <property type="match status" value="1"/>
</dbReference>
<dbReference type="GO" id="GO:0005506">
    <property type="term" value="F:iron ion binding"/>
    <property type="evidence" value="ECO:0007669"/>
    <property type="project" value="InterPro"/>
</dbReference>
<dbReference type="SUPFAM" id="SSF48264">
    <property type="entry name" value="Cytochrome P450"/>
    <property type="match status" value="1"/>
</dbReference>
<dbReference type="AlphaFoldDB" id="A0A9X0DNR4"/>
<gene>
    <name evidence="3" type="ORF">OCU04_003962</name>
</gene>
<evidence type="ECO:0000313" key="3">
    <source>
        <dbReference type="EMBL" id="KAJ8068402.1"/>
    </source>
</evidence>
<dbReference type="GO" id="GO:0004497">
    <property type="term" value="F:monooxygenase activity"/>
    <property type="evidence" value="ECO:0007669"/>
    <property type="project" value="InterPro"/>
</dbReference>
<evidence type="ECO:0000313" key="4">
    <source>
        <dbReference type="Proteomes" id="UP001152300"/>
    </source>
</evidence>
<keyword evidence="4" id="KW-1185">Reference proteome</keyword>
<dbReference type="Proteomes" id="UP001152300">
    <property type="component" value="Unassembled WGS sequence"/>
</dbReference>
<dbReference type="GO" id="GO:0016705">
    <property type="term" value="F:oxidoreductase activity, acting on paired donors, with incorporation or reduction of molecular oxygen"/>
    <property type="evidence" value="ECO:0007669"/>
    <property type="project" value="InterPro"/>
</dbReference>
<reference evidence="3" key="1">
    <citation type="submission" date="2022-11" db="EMBL/GenBank/DDBJ databases">
        <title>Genome Resource of Sclerotinia nivalis Strain SnTB1, a Plant Pathogen Isolated from American Ginseng.</title>
        <authorList>
            <person name="Fan S."/>
        </authorList>
    </citation>
    <scope>NUCLEOTIDE SEQUENCE</scope>
    <source>
        <strain evidence="3">SnTB1</strain>
    </source>
</reference>
<accession>A0A9X0DNR4</accession>
<comment type="similarity">
    <text evidence="1">Belongs to the cytochrome P450 family.</text>
</comment>
<keyword evidence="2" id="KW-0843">Virulence</keyword>
<dbReference type="GO" id="GO:0020037">
    <property type="term" value="F:heme binding"/>
    <property type="evidence" value="ECO:0007669"/>
    <property type="project" value="InterPro"/>
</dbReference>
<evidence type="ECO:0008006" key="5">
    <source>
        <dbReference type="Google" id="ProtNLM"/>
    </source>
</evidence>
<dbReference type="InterPro" id="IPR050121">
    <property type="entry name" value="Cytochrome_P450_monoxygenase"/>
</dbReference>
<dbReference type="InterPro" id="IPR036396">
    <property type="entry name" value="Cyt_P450_sf"/>
</dbReference>
<proteinExistence type="inferred from homology"/>
<dbReference type="EMBL" id="JAPEIS010000003">
    <property type="protein sequence ID" value="KAJ8068402.1"/>
    <property type="molecule type" value="Genomic_DNA"/>
</dbReference>
<dbReference type="PANTHER" id="PTHR24305">
    <property type="entry name" value="CYTOCHROME P450"/>
    <property type="match status" value="1"/>
</dbReference>
<dbReference type="InterPro" id="IPR001128">
    <property type="entry name" value="Cyt_P450"/>
</dbReference>
<protein>
    <recommendedName>
        <fullName evidence="5">Cytochrome P450</fullName>
    </recommendedName>
</protein>
<evidence type="ECO:0000256" key="2">
    <source>
        <dbReference type="ARBA" id="ARBA00023026"/>
    </source>
</evidence>
<comment type="caution">
    <text evidence="3">The sequence shown here is derived from an EMBL/GenBank/DDBJ whole genome shotgun (WGS) entry which is preliminary data.</text>
</comment>
<dbReference type="OrthoDB" id="1470350at2759"/>